<evidence type="ECO:0000313" key="3">
    <source>
        <dbReference type="Proteomes" id="UP001501705"/>
    </source>
</evidence>
<dbReference type="EMBL" id="BAAAPH010000009">
    <property type="protein sequence ID" value="GAA1572521.1"/>
    <property type="molecule type" value="Genomic_DNA"/>
</dbReference>
<evidence type="ECO:0000313" key="2">
    <source>
        <dbReference type="EMBL" id="GAA1572521.1"/>
    </source>
</evidence>
<feature type="region of interest" description="Disordered" evidence="1">
    <location>
        <begin position="1"/>
        <end position="81"/>
    </location>
</feature>
<dbReference type="RefSeq" id="WP_344234225.1">
    <property type="nucleotide sequence ID" value="NZ_BAAAPH010000009.1"/>
</dbReference>
<feature type="compositionally biased region" description="Basic and acidic residues" evidence="1">
    <location>
        <begin position="71"/>
        <end position="81"/>
    </location>
</feature>
<feature type="compositionally biased region" description="Basic and acidic residues" evidence="1">
    <location>
        <begin position="26"/>
        <end position="42"/>
    </location>
</feature>
<proteinExistence type="predicted"/>
<name>A0ABN2D8D4_9ACTN</name>
<gene>
    <name evidence="2" type="ORF">GCM10009804_31220</name>
</gene>
<comment type="caution">
    <text evidence="2">The sequence shown here is derived from an EMBL/GenBank/DDBJ whole genome shotgun (WGS) entry which is preliminary data.</text>
</comment>
<organism evidence="2 3">
    <name type="scientific">Kribbella hippodromi</name>
    <dbReference type="NCBI Taxonomy" id="434347"/>
    <lineage>
        <taxon>Bacteria</taxon>
        <taxon>Bacillati</taxon>
        <taxon>Actinomycetota</taxon>
        <taxon>Actinomycetes</taxon>
        <taxon>Propionibacteriales</taxon>
        <taxon>Kribbellaceae</taxon>
        <taxon>Kribbella</taxon>
    </lineage>
</organism>
<accession>A0ABN2D8D4</accession>
<sequence length="81" mass="8675">MATDESAGTPADGERADSAPLVPDRVIPKDQVPEEVTYRKVIEGQTPARKAPGWRAASRRAGRRAGSSSTTKEKGARGERK</sequence>
<dbReference type="Proteomes" id="UP001501705">
    <property type="component" value="Unassembled WGS sequence"/>
</dbReference>
<keyword evidence="3" id="KW-1185">Reference proteome</keyword>
<protein>
    <submittedName>
        <fullName evidence="2">Uncharacterized protein</fullName>
    </submittedName>
</protein>
<reference evidence="2 3" key="1">
    <citation type="journal article" date="2019" name="Int. J. Syst. Evol. Microbiol.">
        <title>The Global Catalogue of Microorganisms (GCM) 10K type strain sequencing project: providing services to taxonomists for standard genome sequencing and annotation.</title>
        <authorList>
            <consortium name="The Broad Institute Genomics Platform"/>
            <consortium name="The Broad Institute Genome Sequencing Center for Infectious Disease"/>
            <person name="Wu L."/>
            <person name="Ma J."/>
        </authorList>
    </citation>
    <scope>NUCLEOTIDE SEQUENCE [LARGE SCALE GENOMIC DNA]</scope>
    <source>
        <strain evidence="2 3">JCM 15572</strain>
    </source>
</reference>
<evidence type="ECO:0000256" key="1">
    <source>
        <dbReference type="SAM" id="MobiDB-lite"/>
    </source>
</evidence>